<dbReference type="Gene3D" id="3.30.70.330">
    <property type="match status" value="1"/>
</dbReference>
<feature type="domain" description="RRM" evidence="2">
    <location>
        <begin position="5"/>
        <end position="83"/>
    </location>
</feature>
<dbReference type="PROSITE" id="PS50102">
    <property type="entry name" value="RRM"/>
    <property type="match status" value="1"/>
</dbReference>
<dbReference type="SMART" id="SM00360">
    <property type="entry name" value="RRM"/>
    <property type="match status" value="1"/>
</dbReference>
<comment type="caution">
    <text evidence="3">The sequence shown here is derived from an EMBL/GenBank/DDBJ whole genome shotgun (WGS) entry which is preliminary data.</text>
</comment>
<dbReference type="InterPro" id="IPR000504">
    <property type="entry name" value="RRM_dom"/>
</dbReference>
<keyword evidence="4" id="KW-1185">Reference proteome</keyword>
<protein>
    <submittedName>
        <fullName evidence="3">RNA-binding protein</fullName>
    </submittedName>
</protein>
<dbReference type="EMBL" id="JANHOH010000002">
    <property type="protein sequence ID" value="MCQ6958764.1"/>
    <property type="molecule type" value="Genomic_DNA"/>
</dbReference>
<gene>
    <name evidence="3" type="ORF">NPE20_12380</name>
</gene>
<evidence type="ECO:0000313" key="3">
    <source>
        <dbReference type="EMBL" id="MCQ6958764.1"/>
    </source>
</evidence>
<dbReference type="Pfam" id="PF00076">
    <property type="entry name" value="RRM_1"/>
    <property type="match status" value="1"/>
</dbReference>
<dbReference type="SUPFAM" id="SSF54928">
    <property type="entry name" value="RNA-binding domain, RBD"/>
    <property type="match status" value="1"/>
</dbReference>
<accession>A0ABT1T2E3</accession>
<evidence type="ECO:0000256" key="1">
    <source>
        <dbReference type="ARBA" id="ARBA00022884"/>
    </source>
</evidence>
<reference evidence="3 4" key="1">
    <citation type="submission" date="2022-07" db="EMBL/GenBank/DDBJ databases">
        <title>Mucilaginibacter sp. JC4.</title>
        <authorList>
            <person name="Le V."/>
            <person name="Ko S.-R."/>
            <person name="Ahn C.-Y."/>
            <person name="Oh H.-M."/>
        </authorList>
    </citation>
    <scope>NUCLEOTIDE SEQUENCE [LARGE SCALE GENOMIC DNA]</scope>
    <source>
        <strain evidence="3 4">JC4</strain>
    </source>
</reference>
<proteinExistence type="predicted"/>
<dbReference type="InterPro" id="IPR012677">
    <property type="entry name" value="Nucleotide-bd_a/b_plait_sf"/>
</dbReference>
<organism evidence="3 4">
    <name type="scientific">Mucilaginibacter aquariorum</name>
    <dbReference type="NCBI Taxonomy" id="2967225"/>
    <lineage>
        <taxon>Bacteria</taxon>
        <taxon>Pseudomonadati</taxon>
        <taxon>Bacteroidota</taxon>
        <taxon>Sphingobacteriia</taxon>
        <taxon>Sphingobacteriales</taxon>
        <taxon>Sphingobacteriaceae</taxon>
        <taxon>Mucilaginibacter</taxon>
    </lineage>
</organism>
<dbReference type="PANTHER" id="PTHR10352">
    <property type="entry name" value="EUKARYOTIC TRANSLATION INITIATION FACTOR 3 SUBUNIT G"/>
    <property type="match status" value="1"/>
</dbReference>
<name>A0ABT1T2E3_9SPHI</name>
<sequence length="111" mass="12292">MTTLSKIFISGYPLTMEEMDLAQLVGPHGEIATIKLVRDKATRKPKGYAFIEMANPEAAAEVVAALHGVPLQDKVLTVTIVEEKPVTSATLYQKVRRAPDPIKRKRPRLPK</sequence>
<evidence type="ECO:0000259" key="2">
    <source>
        <dbReference type="PROSITE" id="PS50102"/>
    </source>
</evidence>
<keyword evidence="1" id="KW-0694">RNA-binding</keyword>
<dbReference type="InterPro" id="IPR035979">
    <property type="entry name" value="RBD_domain_sf"/>
</dbReference>
<evidence type="ECO:0000313" key="4">
    <source>
        <dbReference type="Proteomes" id="UP001204376"/>
    </source>
</evidence>
<dbReference type="Proteomes" id="UP001204376">
    <property type="component" value="Unassembled WGS sequence"/>
</dbReference>
<dbReference type="RefSeq" id="WP_256538961.1">
    <property type="nucleotide sequence ID" value="NZ_JANHOH010000002.1"/>
</dbReference>